<feature type="compositionally biased region" description="Pro residues" evidence="1">
    <location>
        <begin position="333"/>
        <end position="343"/>
    </location>
</feature>
<reference evidence="3 4" key="1">
    <citation type="journal article" date="2014" name="Nat. Commun.">
        <title>Klebsormidium flaccidum genome reveals primary factors for plant terrestrial adaptation.</title>
        <authorList>
            <person name="Hori K."/>
            <person name="Maruyama F."/>
            <person name="Fujisawa T."/>
            <person name="Togashi T."/>
            <person name="Yamamoto N."/>
            <person name="Seo M."/>
            <person name="Sato S."/>
            <person name="Yamada T."/>
            <person name="Mori H."/>
            <person name="Tajima N."/>
            <person name="Moriyama T."/>
            <person name="Ikeuchi M."/>
            <person name="Watanabe M."/>
            <person name="Wada H."/>
            <person name="Kobayashi K."/>
            <person name="Saito M."/>
            <person name="Masuda T."/>
            <person name="Sasaki-Sekimoto Y."/>
            <person name="Mashiguchi K."/>
            <person name="Awai K."/>
            <person name="Shimojima M."/>
            <person name="Masuda S."/>
            <person name="Iwai M."/>
            <person name="Nobusawa T."/>
            <person name="Narise T."/>
            <person name="Kondo S."/>
            <person name="Saito H."/>
            <person name="Sato R."/>
            <person name="Murakawa M."/>
            <person name="Ihara Y."/>
            <person name="Oshima-Yamada Y."/>
            <person name="Ohtaka K."/>
            <person name="Satoh M."/>
            <person name="Sonobe K."/>
            <person name="Ishii M."/>
            <person name="Ohtani R."/>
            <person name="Kanamori-Sato M."/>
            <person name="Honoki R."/>
            <person name="Miyazaki D."/>
            <person name="Mochizuki H."/>
            <person name="Umetsu J."/>
            <person name="Higashi K."/>
            <person name="Shibata D."/>
            <person name="Kamiya Y."/>
            <person name="Sato N."/>
            <person name="Nakamura Y."/>
            <person name="Tabata S."/>
            <person name="Ida S."/>
            <person name="Kurokawa K."/>
            <person name="Ohta H."/>
        </authorList>
    </citation>
    <scope>NUCLEOTIDE SEQUENCE [LARGE SCALE GENOMIC DNA]</scope>
    <source>
        <strain evidence="3 4">NIES-2285</strain>
    </source>
</reference>
<gene>
    <name evidence="3" type="ORF">KFL_000430270</name>
</gene>
<evidence type="ECO:0000313" key="4">
    <source>
        <dbReference type="Proteomes" id="UP000054558"/>
    </source>
</evidence>
<keyword evidence="2" id="KW-0732">Signal</keyword>
<accession>A0A1Y1HMX4</accession>
<feature type="region of interest" description="Disordered" evidence="1">
    <location>
        <begin position="311"/>
        <end position="343"/>
    </location>
</feature>
<name>A0A1Y1HMX4_KLENI</name>
<evidence type="ECO:0000256" key="2">
    <source>
        <dbReference type="SAM" id="SignalP"/>
    </source>
</evidence>
<keyword evidence="4" id="KW-1185">Reference proteome</keyword>
<organism evidence="3 4">
    <name type="scientific">Klebsormidium nitens</name>
    <name type="common">Green alga</name>
    <name type="synonym">Ulothrix nitens</name>
    <dbReference type="NCBI Taxonomy" id="105231"/>
    <lineage>
        <taxon>Eukaryota</taxon>
        <taxon>Viridiplantae</taxon>
        <taxon>Streptophyta</taxon>
        <taxon>Klebsormidiophyceae</taxon>
        <taxon>Klebsormidiales</taxon>
        <taxon>Klebsormidiaceae</taxon>
        <taxon>Klebsormidium</taxon>
    </lineage>
</organism>
<dbReference type="EMBL" id="DF236992">
    <property type="protein sequence ID" value="GAQ79985.1"/>
    <property type="molecule type" value="Genomic_DNA"/>
</dbReference>
<evidence type="ECO:0000313" key="3">
    <source>
        <dbReference type="EMBL" id="GAQ79985.1"/>
    </source>
</evidence>
<sequence>MAATLVSTMSVALAAFLLLADVMTAAGLHTITSDSRVWGSRNALGSAQPSQSTHRKLMQVPTPAPVVSDYLIEFCVEQGIEARQASYLAGFDTTTLYVAINTCGGEPLNTTTDVYNPRVNGTVTQTSIPGGRTISWHVEGSGVFAFIVDALFNPSTSARFDEDTFTDVDNFFLGTRPNEEGFTDAGLSKEDLKSILATATFVWDYSFSVTDGSKPGDPFSPAALGDPTARILRDDMTATISGPLRSTPTLKYPLGNPAVAFFRQVNVEGQGTGPFDFPGSPERAVETEFSLNVLSPTASGARAAALITQVTGNTPMPTEGAPTPTPGSTTGAPTPPTATPVPPTGTPAPTAVGFPVGGVCDASSALPNQCFSSNGARYVCCAGGCPSNPTATPRCG</sequence>
<protein>
    <submittedName>
        <fullName evidence="3">Uncharacterized protein</fullName>
    </submittedName>
</protein>
<dbReference type="AlphaFoldDB" id="A0A1Y1HMX4"/>
<feature type="signal peptide" evidence="2">
    <location>
        <begin position="1"/>
        <end position="27"/>
    </location>
</feature>
<feature type="chain" id="PRO_5012327221" evidence="2">
    <location>
        <begin position="28"/>
        <end position="396"/>
    </location>
</feature>
<evidence type="ECO:0000256" key="1">
    <source>
        <dbReference type="SAM" id="MobiDB-lite"/>
    </source>
</evidence>
<feature type="compositionally biased region" description="Low complexity" evidence="1">
    <location>
        <begin position="314"/>
        <end position="332"/>
    </location>
</feature>
<proteinExistence type="predicted"/>
<dbReference type="Proteomes" id="UP000054558">
    <property type="component" value="Unassembled WGS sequence"/>
</dbReference>